<dbReference type="OrthoDB" id="270970at2759"/>
<dbReference type="EMBL" id="PZQS01000009">
    <property type="protein sequence ID" value="PVD25127.1"/>
    <property type="molecule type" value="Genomic_DNA"/>
</dbReference>
<evidence type="ECO:0000256" key="1">
    <source>
        <dbReference type="SAM" id="Coils"/>
    </source>
</evidence>
<gene>
    <name evidence="3" type="ORF">C0Q70_15625</name>
</gene>
<feature type="compositionally biased region" description="Basic and acidic residues" evidence="2">
    <location>
        <begin position="98"/>
        <end position="112"/>
    </location>
</feature>
<organism evidence="3 4">
    <name type="scientific">Pomacea canaliculata</name>
    <name type="common">Golden apple snail</name>
    <dbReference type="NCBI Taxonomy" id="400727"/>
    <lineage>
        <taxon>Eukaryota</taxon>
        <taxon>Metazoa</taxon>
        <taxon>Spiralia</taxon>
        <taxon>Lophotrochozoa</taxon>
        <taxon>Mollusca</taxon>
        <taxon>Gastropoda</taxon>
        <taxon>Caenogastropoda</taxon>
        <taxon>Architaenioglossa</taxon>
        <taxon>Ampullarioidea</taxon>
        <taxon>Ampullariidae</taxon>
        <taxon>Pomacea</taxon>
    </lineage>
</organism>
<accession>A0A2T7NVC9</accession>
<feature type="region of interest" description="Disordered" evidence="2">
    <location>
        <begin position="310"/>
        <end position="364"/>
    </location>
</feature>
<feature type="compositionally biased region" description="Low complexity" evidence="2">
    <location>
        <begin position="241"/>
        <end position="268"/>
    </location>
</feature>
<feature type="compositionally biased region" description="Acidic residues" evidence="2">
    <location>
        <begin position="496"/>
        <end position="506"/>
    </location>
</feature>
<dbReference type="AlphaFoldDB" id="A0A2T7NVC9"/>
<keyword evidence="1" id="KW-0175">Coiled coil</keyword>
<sequence length="506" mass="56226">MCVGACVCTRSVRSAKKNLLMSQHTALPQCASPDYCLLGVQCLTSYEPFSLLRLFAVAYPYFESLTTRVATSLVHFSTHPPTTPFTHSLSQARPAARSRIEPRREVRRELPKKAPKPPPKDPAIVYTSTTCTVTTTTPPATSTATKDSKKVRRKLPPIPVGEEPILASKTKLKRPKPPARKTDSSPRLSPPSAPPRTTSPLPRQPPPPPRQQQQQQPLVVAPELEKHLQQRQYDVALSRKPPQQQQQQQQQPQQFTRQTPQLSPTLQQLPPPMPALHQPLLQRGAEDALNEEDMEVAQITTKVQDKRKVPLGDIMKSKSIESSDPTRSRDRTRAGGLEAPGGYSLQRAASVGSGGSSSSTFGSSSMDETDAIIDALINIYGIPITEAMKSLKRRLQEELRRVTRDRKRKLEELEEIRALQMQIGALRLEGDAYKLSRHGASGSDKRAPSYVNITVESKKALTPRSSPQVTPRRQRHKRQSSDPMISKFSPIKEDKDIEADFPDQTG</sequence>
<feature type="compositionally biased region" description="Low complexity" evidence="2">
    <location>
        <begin position="127"/>
        <end position="145"/>
    </location>
</feature>
<feature type="compositionally biased region" description="Basic residues" evidence="2">
    <location>
        <begin position="170"/>
        <end position="179"/>
    </location>
</feature>
<dbReference type="Proteomes" id="UP000245119">
    <property type="component" value="Linkage Group LG9"/>
</dbReference>
<keyword evidence="4" id="KW-1185">Reference proteome</keyword>
<reference evidence="3 4" key="1">
    <citation type="submission" date="2018-04" db="EMBL/GenBank/DDBJ databases">
        <title>The genome of golden apple snail Pomacea canaliculata provides insight into stress tolerance and invasive adaptation.</title>
        <authorList>
            <person name="Liu C."/>
            <person name="Liu B."/>
            <person name="Ren Y."/>
            <person name="Zhang Y."/>
            <person name="Wang H."/>
            <person name="Li S."/>
            <person name="Jiang F."/>
            <person name="Yin L."/>
            <person name="Zhang G."/>
            <person name="Qian W."/>
            <person name="Fan W."/>
        </authorList>
    </citation>
    <scope>NUCLEOTIDE SEQUENCE [LARGE SCALE GENOMIC DNA]</scope>
    <source>
        <strain evidence="3">SZHN2017</strain>
        <tissue evidence="3">Muscle</tissue>
    </source>
</reference>
<proteinExistence type="predicted"/>
<protein>
    <submittedName>
        <fullName evidence="3">Uncharacterized protein</fullName>
    </submittedName>
</protein>
<evidence type="ECO:0000313" key="4">
    <source>
        <dbReference type="Proteomes" id="UP000245119"/>
    </source>
</evidence>
<dbReference type="STRING" id="400727.A0A2T7NVC9"/>
<feature type="region of interest" description="Disordered" evidence="2">
    <location>
        <begin position="455"/>
        <end position="506"/>
    </location>
</feature>
<feature type="coiled-coil region" evidence="1">
    <location>
        <begin position="385"/>
        <end position="419"/>
    </location>
</feature>
<feature type="compositionally biased region" description="Basic and acidic residues" evidence="2">
    <location>
        <begin position="310"/>
        <end position="333"/>
    </location>
</feature>
<feature type="region of interest" description="Disordered" evidence="2">
    <location>
        <begin position="82"/>
        <end position="277"/>
    </location>
</feature>
<name>A0A2T7NVC9_POMCA</name>
<evidence type="ECO:0000256" key="2">
    <source>
        <dbReference type="SAM" id="MobiDB-lite"/>
    </source>
</evidence>
<evidence type="ECO:0000313" key="3">
    <source>
        <dbReference type="EMBL" id="PVD25127.1"/>
    </source>
</evidence>
<comment type="caution">
    <text evidence="3">The sequence shown here is derived from an EMBL/GenBank/DDBJ whole genome shotgun (WGS) entry which is preliminary data.</text>
</comment>